<reference evidence="1 2" key="1">
    <citation type="submission" date="2019-08" db="EMBL/GenBank/DDBJ databases">
        <title>Whole genome of Aphis craccivora.</title>
        <authorList>
            <person name="Voronova N.V."/>
            <person name="Shulinski R.S."/>
            <person name="Bandarenka Y.V."/>
            <person name="Zhorov D.G."/>
            <person name="Warner D."/>
        </authorList>
    </citation>
    <scope>NUCLEOTIDE SEQUENCE [LARGE SCALE GENOMIC DNA]</scope>
    <source>
        <strain evidence="1">180601</strain>
        <tissue evidence="1">Whole Body</tissue>
    </source>
</reference>
<evidence type="ECO:0000313" key="2">
    <source>
        <dbReference type="Proteomes" id="UP000478052"/>
    </source>
</evidence>
<organism evidence="1 2">
    <name type="scientific">Aphis craccivora</name>
    <name type="common">Cowpea aphid</name>
    <dbReference type="NCBI Taxonomy" id="307492"/>
    <lineage>
        <taxon>Eukaryota</taxon>
        <taxon>Metazoa</taxon>
        <taxon>Ecdysozoa</taxon>
        <taxon>Arthropoda</taxon>
        <taxon>Hexapoda</taxon>
        <taxon>Insecta</taxon>
        <taxon>Pterygota</taxon>
        <taxon>Neoptera</taxon>
        <taxon>Paraneoptera</taxon>
        <taxon>Hemiptera</taxon>
        <taxon>Sternorrhyncha</taxon>
        <taxon>Aphidomorpha</taxon>
        <taxon>Aphidoidea</taxon>
        <taxon>Aphididae</taxon>
        <taxon>Aphidini</taxon>
        <taxon>Aphis</taxon>
        <taxon>Aphis</taxon>
    </lineage>
</organism>
<feature type="non-terminal residue" evidence="1">
    <location>
        <position position="29"/>
    </location>
</feature>
<sequence length="29" mass="3347">MMLRVLSIATRRQTYGKLSVLFLIVKIPV</sequence>
<keyword evidence="2" id="KW-1185">Reference proteome</keyword>
<dbReference type="Proteomes" id="UP000478052">
    <property type="component" value="Unassembled WGS sequence"/>
</dbReference>
<gene>
    <name evidence="1" type="ORF">FWK35_00005983</name>
</gene>
<proteinExistence type="predicted"/>
<comment type="caution">
    <text evidence="1">The sequence shown here is derived from an EMBL/GenBank/DDBJ whole genome shotgun (WGS) entry which is preliminary data.</text>
</comment>
<dbReference type="AlphaFoldDB" id="A0A6G0YYI4"/>
<name>A0A6G0YYI4_APHCR</name>
<dbReference type="OrthoDB" id="10534369at2759"/>
<accession>A0A6G0YYI4</accession>
<dbReference type="EMBL" id="VUJU01001929">
    <property type="protein sequence ID" value="KAF0763253.1"/>
    <property type="molecule type" value="Genomic_DNA"/>
</dbReference>
<protein>
    <submittedName>
        <fullName evidence="1">Uncharacterized protein</fullName>
    </submittedName>
</protein>
<evidence type="ECO:0000313" key="1">
    <source>
        <dbReference type="EMBL" id="KAF0763253.1"/>
    </source>
</evidence>